<dbReference type="RefSeq" id="WP_168624096.1">
    <property type="nucleotide sequence ID" value="NZ_JAAZQQ010000005.1"/>
</dbReference>
<organism evidence="9 10">
    <name type="scientific">Roseicyclus persicicus</name>
    <dbReference type="NCBI Taxonomy" id="2650661"/>
    <lineage>
        <taxon>Bacteria</taxon>
        <taxon>Pseudomonadati</taxon>
        <taxon>Pseudomonadota</taxon>
        <taxon>Alphaproteobacteria</taxon>
        <taxon>Rhodobacterales</taxon>
        <taxon>Roseobacteraceae</taxon>
        <taxon>Roseicyclus</taxon>
    </lineage>
</organism>
<proteinExistence type="inferred from homology"/>
<comment type="subcellular location">
    <subcellularLocation>
        <location evidence="7">Cell inner membrane</location>
        <topology evidence="7">Multi-pass membrane protein</topology>
    </subcellularLocation>
    <subcellularLocation>
        <location evidence="1">Cell membrane</location>
        <topology evidence="1">Multi-pass membrane protein</topology>
    </subcellularLocation>
</comment>
<evidence type="ECO:0000256" key="7">
    <source>
        <dbReference type="RuleBase" id="RU369079"/>
    </source>
</evidence>
<keyword evidence="3" id="KW-1003">Cell membrane</keyword>
<dbReference type="Pfam" id="PF04290">
    <property type="entry name" value="DctQ"/>
    <property type="match status" value="1"/>
</dbReference>
<feature type="transmembrane region" description="Helical" evidence="7">
    <location>
        <begin position="75"/>
        <end position="98"/>
    </location>
</feature>
<evidence type="ECO:0000256" key="4">
    <source>
        <dbReference type="ARBA" id="ARBA00022692"/>
    </source>
</evidence>
<comment type="function">
    <text evidence="7">Part of the tripartite ATP-independent periplasmic (TRAP) transport system.</text>
</comment>
<evidence type="ECO:0000313" key="10">
    <source>
        <dbReference type="Proteomes" id="UP000526408"/>
    </source>
</evidence>
<comment type="similarity">
    <text evidence="7">Belongs to the TRAP transporter small permease family.</text>
</comment>
<keyword evidence="6 7" id="KW-0472">Membrane</keyword>
<keyword evidence="2 7" id="KW-0813">Transport</keyword>
<keyword evidence="4 7" id="KW-0812">Transmembrane</keyword>
<feature type="transmembrane region" description="Helical" evidence="7">
    <location>
        <begin position="150"/>
        <end position="173"/>
    </location>
</feature>
<reference evidence="9 10" key="1">
    <citation type="submission" date="2020-04" db="EMBL/GenBank/DDBJ databases">
        <authorList>
            <person name="Yoon J."/>
        </authorList>
    </citation>
    <scope>NUCLEOTIDE SEQUENCE [LARGE SCALE GENOMIC DNA]</scope>
    <source>
        <strain evidence="9 10">KMU-115</strain>
    </source>
</reference>
<dbReference type="GO" id="GO:0022857">
    <property type="term" value="F:transmembrane transporter activity"/>
    <property type="evidence" value="ECO:0007669"/>
    <property type="project" value="UniProtKB-UniRule"/>
</dbReference>
<gene>
    <name evidence="9" type="ORF">HCU73_14005</name>
</gene>
<protein>
    <recommendedName>
        <fullName evidence="7">TRAP transporter small permease protein</fullName>
    </recommendedName>
</protein>
<evidence type="ECO:0000313" key="9">
    <source>
        <dbReference type="EMBL" id="NKX45705.1"/>
    </source>
</evidence>
<feature type="transmembrane region" description="Helical" evidence="7">
    <location>
        <begin position="110"/>
        <end position="130"/>
    </location>
</feature>
<comment type="caution">
    <text evidence="9">The sequence shown here is derived from an EMBL/GenBank/DDBJ whole genome shotgun (WGS) entry which is preliminary data.</text>
</comment>
<keyword evidence="10" id="KW-1185">Reference proteome</keyword>
<comment type="subunit">
    <text evidence="7">The complex comprises the extracytoplasmic solute receptor protein and the two transmembrane proteins.</text>
</comment>
<accession>A0A7X6JYD7</accession>
<keyword evidence="7" id="KW-0997">Cell inner membrane</keyword>
<evidence type="ECO:0000256" key="1">
    <source>
        <dbReference type="ARBA" id="ARBA00004651"/>
    </source>
</evidence>
<evidence type="ECO:0000256" key="6">
    <source>
        <dbReference type="ARBA" id="ARBA00023136"/>
    </source>
</evidence>
<name>A0A7X6JYD7_9RHOB</name>
<dbReference type="GO" id="GO:0005886">
    <property type="term" value="C:plasma membrane"/>
    <property type="evidence" value="ECO:0007669"/>
    <property type="project" value="UniProtKB-SubCell"/>
</dbReference>
<evidence type="ECO:0000256" key="2">
    <source>
        <dbReference type="ARBA" id="ARBA00022448"/>
    </source>
</evidence>
<evidence type="ECO:0000259" key="8">
    <source>
        <dbReference type="Pfam" id="PF04290"/>
    </source>
</evidence>
<sequence length="194" mass="20480">MLNIVTRLARLMAILGGLVLTALVVLTCVSVLGRGLNTLGHSDLMEGLAPGLAAWLIGTGVGPVTGDYELVEAGIAFAVFAFLPICQLAAAHATVDVFTNLLPGRTNRWLTAFWEVVLALVIVVIGWRLYLGFVEKIDNGQTTFLLQFPIWWAYGASFAASVVAGLVGVYCGVARVLEVATGRAWLPGSGGAEH</sequence>
<dbReference type="AlphaFoldDB" id="A0A7X6JYD7"/>
<feature type="transmembrane region" description="Helical" evidence="7">
    <location>
        <begin position="12"/>
        <end position="32"/>
    </location>
</feature>
<dbReference type="EMBL" id="JAAZQQ010000005">
    <property type="protein sequence ID" value="NKX45705.1"/>
    <property type="molecule type" value="Genomic_DNA"/>
</dbReference>
<evidence type="ECO:0000256" key="3">
    <source>
        <dbReference type="ARBA" id="ARBA00022475"/>
    </source>
</evidence>
<dbReference type="Proteomes" id="UP000526408">
    <property type="component" value="Unassembled WGS sequence"/>
</dbReference>
<keyword evidence="5 7" id="KW-1133">Transmembrane helix</keyword>
<feature type="domain" description="Tripartite ATP-independent periplasmic transporters DctQ component" evidence="8">
    <location>
        <begin position="63"/>
        <end position="169"/>
    </location>
</feature>
<evidence type="ECO:0000256" key="5">
    <source>
        <dbReference type="ARBA" id="ARBA00022989"/>
    </source>
</evidence>
<dbReference type="InterPro" id="IPR055348">
    <property type="entry name" value="DctQ"/>
</dbReference>